<evidence type="ECO:0000256" key="1">
    <source>
        <dbReference type="ARBA" id="ARBA00023015"/>
    </source>
</evidence>
<dbReference type="Gene3D" id="1.10.10.10">
    <property type="entry name" value="Winged helix-like DNA-binding domain superfamily/Winged helix DNA-binding domain"/>
    <property type="match status" value="1"/>
</dbReference>
<dbReference type="InterPro" id="IPR016032">
    <property type="entry name" value="Sig_transdc_resp-reg_C-effctor"/>
</dbReference>
<dbReference type="CDD" id="cd06170">
    <property type="entry name" value="LuxR_C_like"/>
    <property type="match status" value="1"/>
</dbReference>
<feature type="domain" description="HTH luxR-type" evidence="5">
    <location>
        <begin position="180"/>
        <end position="245"/>
    </location>
</feature>
<reference evidence="7 9" key="2">
    <citation type="submission" date="2016-11" db="EMBL/GenBank/DDBJ databases">
        <authorList>
            <person name="Jaros S."/>
            <person name="Januszkiewicz K."/>
            <person name="Wedrychowicz H."/>
        </authorList>
    </citation>
    <scope>NUCLEOTIDE SEQUENCE [LARGE SCALE GENOMIC DNA]</scope>
    <source>
        <strain evidence="7 9">DSM 17137</strain>
    </source>
</reference>
<accession>A0A0F5LE23</accession>
<name>A0A0F5LE23_9HYPH</name>
<dbReference type="PROSITE" id="PS00622">
    <property type="entry name" value="HTH_LUXR_1"/>
    <property type="match status" value="1"/>
</dbReference>
<evidence type="ECO:0000313" key="8">
    <source>
        <dbReference type="Proteomes" id="UP000033608"/>
    </source>
</evidence>
<feature type="region of interest" description="Disordered" evidence="4">
    <location>
        <begin position="241"/>
        <end position="271"/>
    </location>
</feature>
<dbReference type="InterPro" id="IPR036388">
    <property type="entry name" value="WH-like_DNA-bd_sf"/>
</dbReference>
<dbReference type="Pfam" id="PF00196">
    <property type="entry name" value="GerE"/>
    <property type="match status" value="1"/>
</dbReference>
<evidence type="ECO:0000256" key="3">
    <source>
        <dbReference type="ARBA" id="ARBA00023163"/>
    </source>
</evidence>
<organism evidence="6 8">
    <name type="scientific">Devosia limi DSM 17137</name>
    <dbReference type="NCBI Taxonomy" id="1121477"/>
    <lineage>
        <taxon>Bacteria</taxon>
        <taxon>Pseudomonadati</taxon>
        <taxon>Pseudomonadota</taxon>
        <taxon>Alphaproteobacteria</taxon>
        <taxon>Hyphomicrobiales</taxon>
        <taxon>Devosiaceae</taxon>
        <taxon>Devosia</taxon>
    </lineage>
</organism>
<dbReference type="Proteomes" id="UP000184533">
    <property type="component" value="Unassembled WGS sequence"/>
</dbReference>
<keyword evidence="8" id="KW-1185">Reference proteome</keyword>
<gene>
    <name evidence="7" type="ORF">SAMN02745223_00617</name>
    <name evidence="6" type="ORF">VW29_16380</name>
</gene>
<dbReference type="PANTHER" id="PTHR44688:SF16">
    <property type="entry name" value="DNA-BINDING TRANSCRIPTIONAL ACTIVATOR DEVR_DOSR"/>
    <property type="match status" value="1"/>
</dbReference>
<evidence type="ECO:0000313" key="9">
    <source>
        <dbReference type="Proteomes" id="UP000184533"/>
    </source>
</evidence>
<dbReference type="GO" id="GO:0006355">
    <property type="term" value="P:regulation of DNA-templated transcription"/>
    <property type="evidence" value="ECO:0007669"/>
    <property type="project" value="InterPro"/>
</dbReference>
<evidence type="ECO:0000313" key="6">
    <source>
        <dbReference type="EMBL" id="KKB80593.1"/>
    </source>
</evidence>
<dbReference type="PATRIC" id="fig|1121477.3.peg.18"/>
<dbReference type="EMBL" id="LAJF01000101">
    <property type="protein sequence ID" value="KKB80593.1"/>
    <property type="molecule type" value="Genomic_DNA"/>
</dbReference>
<keyword evidence="1" id="KW-0805">Transcription regulation</keyword>
<dbReference type="EMBL" id="FQVC01000001">
    <property type="protein sequence ID" value="SHE51917.1"/>
    <property type="molecule type" value="Genomic_DNA"/>
</dbReference>
<evidence type="ECO:0000256" key="2">
    <source>
        <dbReference type="ARBA" id="ARBA00023125"/>
    </source>
</evidence>
<protein>
    <submittedName>
        <fullName evidence="7">Regulatory protein, luxR family</fullName>
    </submittedName>
</protein>
<evidence type="ECO:0000313" key="7">
    <source>
        <dbReference type="EMBL" id="SHE51917.1"/>
    </source>
</evidence>
<dbReference type="InterPro" id="IPR000792">
    <property type="entry name" value="Tscrpt_reg_LuxR_C"/>
</dbReference>
<dbReference type="STRING" id="1121477.SAMN02745223_00617"/>
<dbReference type="GO" id="GO:0003677">
    <property type="term" value="F:DNA binding"/>
    <property type="evidence" value="ECO:0007669"/>
    <property type="project" value="UniProtKB-KW"/>
</dbReference>
<evidence type="ECO:0000259" key="5">
    <source>
        <dbReference type="PROSITE" id="PS50043"/>
    </source>
</evidence>
<dbReference type="SMART" id="SM00421">
    <property type="entry name" value="HTH_LUXR"/>
    <property type="match status" value="1"/>
</dbReference>
<dbReference type="AlphaFoldDB" id="A0A0F5LE23"/>
<keyword evidence="2" id="KW-0238">DNA-binding</keyword>
<keyword evidence="3" id="KW-0804">Transcription</keyword>
<dbReference type="PANTHER" id="PTHR44688">
    <property type="entry name" value="DNA-BINDING TRANSCRIPTIONAL ACTIVATOR DEVR_DOSR"/>
    <property type="match status" value="1"/>
</dbReference>
<proteinExistence type="predicted"/>
<dbReference type="SUPFAM" id="SSF46894">
    <property type="entry name" value="C-terminal effector domain of the bipartite response regulators"/>
    <property type="match status" value="1"/>
</dbReference>
<dbReference type="PROSITE" id="PS50043">
    <property type="entry name" value="HTH_LUXR_2"/>
    <property type="match status" value="1"/>
</dbReference>
<sequence>MGYPGDNPTITSDLVGGAIDDGAARRILFVAESNAMFQGLVHATRQSLPGYVPTITQSLPADGRDIALVLIYGEAFSNLLPTLIAARERYANAAVVLLVDKATDPIPDLDRILNERLVQGILTLNQSFKIWIAALWLLLNGGEYLPAALVRRNFRWAAPSETGGPEERRETVSPELMEAVTEVADDLTRREHEVLNYLSEGCQNKIIAARMSLSEHTVKVHVHNIIRKLRVHNRTQAANSYLTDAGRRRPKAPARAALPPVSTRGAPEDQG</sequence>
<reference evidence="6 8" key="1">
    <citation type="submission" date="2015-03" db="EMBL/GenBank/DDBJ databases">
        <authorList>
            <person name="Hassan Y.I."/>
            <person name="Lepp D."/>
            <person name="Zhou T."/>
        </authorList>
    </citation>
    <scope>NUCLEOTIDE SEQUENCE [LARGE SCALE GENOMIC DNA]</scope>
    <source>
        <strain evidence="6 8">DSM 17137</strain>
    </source>
</reference>
<dbReference type="PRINTS" id="PR00038">
    <property type="entry name" value="HTHLUXR"/>
</dbReference>
<evidence type="ECO:0000256" key="4">
    <source>
        <dbReference type="SAM" id="MobiDB-lite"/>
    </source>
</evidence>
<dbReference type="Proteomes" id="UP000033608">
    <property type="component" value="Unassembled WGS sequence"/>
</dbReference>